<dbReference type="OrthoDB" id="9811157at2"/>
<protein>
    <submittedName>
        <fullName evidence="3">Uncharacterized domain associated with phage/plasmid primase</fullName>
    </submittedName>
</protein>
<sequence>MSGNASDLARRLARQAEAVCRHYLSNGRREGRYWLVGDVANTKGRSLFVRLSGPDHGKGAAGNWTDAATAEHGDLLDLIALNRGFNRLRDTLDEARAFLALPPVPLAPRQDRLPVPRGSPESARRLYGMSRSIAGTLAQTYLHSRGIVIVPDGDPLRFHPRCYYRPDEHSPTETWPALIAAVTDPGGRITGAHRTWLDPSGHGKAPIASPRRAMGHLLGHGVRFGLADDVMAAGEGIETMLSLRMILPTLPMVAALSANHLAALLLPSTLRRLYVARDADPAGDAAMSSLCNRADAAGIEPFVLSPCFDDFNDDLRRLGIEGLRASVHRQLVPQDVVRFLASAGTG</sequence>
<proteinExistence type="predicted"/>
<feature type="domain" description="Toprim" evidence="1">
    <location>
        <begin position="231"/>
        <end position="320"/>
    </location>
</feature>
<dbReference type="AlphaFoldDB" id="A0A1T4SJ17"/>
<evidence type="ECO:0000313" key="4">
    <source>
        <dbReference type="Proteomes" id="UP000190092"/>
    </source>
</evidence>
<dbReference type="InterPro" id="IPR006171">
    <property type="entry name" value="TOPRIM_dom"/>
</dbReference>
<dbReference type="Pfam" id="PF13362">
    <property type="entry name" value="Toprim_3"/>
    <property type="match status" value="1"/>
</dbReference>
<dbReference type="Proteomes" id="UP000190092">
    <property type="component" value="Unassembled WGS sequence"/>
</dbReference>
<evidence type="ECO:0000259" key="2">
    <source>
        <dbReference type="Pfam" id="PF23639"/>
    </source>
</evidence>
<keyword evidence="4" id="KW-1185">Reference proteome</keyword>
<feature type="domain" description="DUF7146" evidence="2">
    <location>
        <begin position="118"/>
        <end position="224"/>
    </location>
</feature>
<dbReference type="InterPro" id="IPR034154">
    <property type="entry name" value="TOPRIM_DnaG/twinkle"/>
</dbReference>
<evidence type="ECO:0000259" key="1">
    <source>
        <dbReference type="Pfam" id="PF13362"/>
    </source>
</evidence>
<dbReference type="EMBL" id="FUWJ01000008">
    <property type="protein sequence ID" value="SKA27908.1"/>
    <property type="molecule type" value="Genomic_DNA"/>
</dbReference>
<accession>A0A1T4SJ17</accession>
<gene>
    <name evidence="3" type="ORF">SAMN02745126_04720</name>
</gene>
<reference evidence="4" key="1">
    <citation type="submission" date="2017-02" db="EMBL/GenBank/DDBJ databases">
        <authorList>
            <person name="Varghese N."/>
            <person name="Submissions S."/>
        </authorList>
    </citation>
    <scope>NUCLEOTIDE SEQUENCE [LARGE SCALE GENOMIC DNA]</scope>
    <source>
        <strain evidence="4">ATCC 27094</strain>
    </source>
</reference>
<evidence type="ECO:0000313" key="3">
    <source>
        <dbReference type="EMBL" id="SKA27908.1"/>
    </source>
</evidence>
<organism evidence="3 4">
    <name type="scientific">Enhydrobacter aerosaccus</name>
    <dbReference type="NCBI Taxonomy" id="225324"/>
    <lineage>
        <taxon>Bacteria</taxon>
        <taxon>Pseudomonadati</taxon>
        <taxon>Pseudomonadota</taxon>
        <taxon>Alphaproteobacteria</taxon>
        <taxon>Hyphomicrobiales</taxon>
        <taxon>Enhydrobacter</taxon>
    </lineage>
</organism>
<dbReference type="InterPro" id="IPR055570">
    <property type="entry name" value="DUF7146"/>
</dbReference>
<dbReference type="CDD" id="cd01029">
    <property type="entry name" value="TOPRIM_primases"/>
    <property type="match status" value="1"/>
</dbReference>
<dbReference type="RefSeq" id="WP_085936459.1">
    <property type="nucleotide sequence ID" value="NZ_FUWJ01000008.1"/>
</dbReference>
<name>A0A1T4SJ17_9HYPH</name>
<dbReference type="STRING" id="225324.SAMN02745126_04720"/>
<dbReference type="Pfam" id="PF23639">
    <property type="entry name" value="DUF7146"/>
    <property type="match status" value="1"/>
</dbReference>